<keyword evidence="2" id="KW-0489">Methyltransferase</keyword>
<evidence type="ECO:0000313" key="3">
    <source>
        <dbReference type="Proteomes" id="UP001064933"/>
    </source>
</evidence>
<dbReference type="EMBL" id="CP104562">
    <property type="protein sequence ID" value="UXH77597.1"/>
    <property type="molecule type" value="Genomic_DNA"/>
</dbReference>
<dbReference type="InterPro" id="IPR013217">
    <property type="entry name" value="Methyltransf_12"/>
</dbReference>
<keyword evidence="2" id="KW-0808">Transferase</keyword>
<dbReference type="GO" id="GO:0032259">
    <property type="term" value="P:methylation"/>
    <property type="evidence" value="ECO:0007669"/>
    <property type="project" value="UniProtKB-KW"/>
</dbReference>
<dbReference type="GO" id="GO:0008168">
    <property type="term" value="F:methyltransferase activity"/>
    <property type="evidence" value="ECO:0007669"/>
    <property type="project" value="UniProtKB-KW"/>
</dbReference>
<keyword evidence="3" id="KW-1185">Reference proteome</keyword>
<organism evidence="2 3">
    <name type="scientific">Roseateles amylovorans</name>
    <dbReference type="NCBI Taxonomy" id="2978473"/>
    <lineage>
        <taxon>Bacteria</taxon>
        <taxon>Pseudomonadati</taxon>
        <taxon>Pseudomonadota</taxon>
        <taxon>Betaproteobacteria</taxon>
        <taxon>Burkholderiales</taxon>
        <taxon>Sphaerotilaceae</taxon>
        <taxon>Roseateles</taxon>
    </lineage>
</organism>
<feature type="domain" description="Methyltransferase type 12" evidence="1">
    <location>
        <begin position="39"/>
        <end position="155"/>
    </location>
</feature>
<dbReference type="RefSeq" id="WP_261757348.1">
    <property type="nucleotide sequence ID" value="NZ_CP104562.2"/>
</dbReference>
<sequence>MATFDRHAGRYADKYFGLTDYEPTYALLLPHLPAGGRFLDIACGPGNVSAFVAHHRPDVRIVGVDLSPAMVREARLRVPGAEFLVADCRRLQDLAQRMEQDRRQHGVAAAAGPDRDRDLPFDAAAFSFGLSYLDDDGAQAFFQGLRTRLVPRGVLLLTSITGQRDEQRLDTAANGDQMFTAWRTPARIVAMVADAGFEVLDQRALPSPANASVATLDLALLTARR</sequence>
<dbReference type="InterPro" id="IPR029063">
    <property type="entry name" value="SAM-dependent_MTases_sf"/>
</dbReference>
<proteinExistence type="predicted"/>
<reference evidence="2" key="1">
    <citation type="submission" date="2022-10" db="EMBL/GenBank/DDBJ databases">
        <title>Characterization and whole genome sequencing of a new Roseateles species, isolated from fresh water.</title>
        <authorList>
            <person name="Guliayeva D.Y."/>
            <person name="Akhremchuk A.E."/>
            <person name="Sikolenko M.A."/>
            <person name="Valentovich L.N."/>
            <person name="Sidarenka A.V."/>
        </authorList>
    </citation>
    <scope>NUCLEOTIDE SEQUENCE</scope>
    <source>
        <strain evidence="2">BIM B-1768</strain>
    </source>
</reference>
<dbReference type="Gene3D" id="3.40.50.150">
    <property type="entry name" value="Vaccinia Virus protein VP39"/>
    <property type="match status" value="1"/>
</dbReference>
<dbReference type="Proteomes" id="UP001064933">
    <property type="component" value="Chromosome"/>
</dbReference>
<name>A0ABY6AY40_9BURK</name>
<evidence type="ECO:0000259" key="1">
    <source>
        <dbReference type="Pfam" id="PF08242"/>
    </source>
</evidence>
<protein>
    <submittedName>
        <fullName evidence="2">Class I SAM-dependent methyltransferase</fullName>
    </submittedName>
</protein>
<gene>
    <name evidence="2" type="ORF">N4261_21830</name>
</gene>
<dbReference type="PANTHER" id="PTHR43861:SF1">
    <property type="entry name" value="TRANS-ACONITATE 2-METHYLTRANSFERASE"/>
    <property type="match status" value="1"/>
</dbReference>
<dbReference type="Pfam" id="PF08242">
    <property type="entry name" value="Methyltransf_12"/>
    <property type="match status" value="1"/>
</dbReference>
<dbReference type="SUPFAM" id="SSF53335">
    <property type="entry name" value="S-adenosyl-L-methionine-dependent methyltransferases"/>
    <property type="match status" value="1"/>
</dbReference>
<accession>A0ABY6AY40</accession>
<evidence type="ECO:0000313" key="2">
    <source>
        <dbReference type="EMBL" id="UXH77597.1"/>
    </source>
</evidence>
<dbReference type="PANTHER" id="PTHR43861">
    <property type="entry name" value="TRANS-ACONITATE 2-METHYLTRANSFERASE-RELATED"/>
    <property type="match status" value="1"/>
</dbReference>
<dbReference type="CDD" id="cd02440">
    <property type="entry name" value="AdoMet_MTases"/>
    <property type="match status" value="1"/>
</dbReference>